<feature type="domain" description="HTH cro/C1-type" evidence="1">
    <location>
        <begin position="20"/>
        <end position="73"/>
    </location>
</feature>
<dbReference type="EMBL" id="PYBW01000010">
    <property type="protein sequence ID" value="PYC87895.1"/>
    <property type="molecule type" value="Genomic_DNA"/>
</dbReference>
<accession>A0A2V4NVL9</accession>
<dbReference type="InterPro" id="IPR001387">
    <property type="entry name" value="Cro/C1-type_HTH"/>
</dbReference>
<dbReference type="Pfam" id="PF19054">
    <property type="entry name" value="DUF5753"/>
    <property type="match status" value="1"/>
</dbReference>
<dbReference type="CDD" id="cd00093">
    <property type="entry name" value="HTH_XRE"/>
    <property type="match status" value="1"/>
</dbReference>
<name>A0A2V4NVL9_9ACTN</name>
<reference evidence="2 3" key="1">
    <citation type="submission" date="2018-03" db="EMBL/GenBank/DDBJ databases">
        <title>Bioinformatic expansion and discovery of thiopeptide antibiotics.</title>
        <authorList>
            <person name="Schwalen C.J."/>
            <person name="Hudson G.A."/>
            <person name="Mitchell D.A."/>
        </authorList>
    </citation>
    <scope>NUCLEOTIDE SEQUENCE [LARGE SCALE GENOMIC DNA]</scope>
    <source>
        <strain evidence="2 3">ATCC 21389</strain>
    </source>
</reference>
<protein>
    <recommendedName>
        <fullName evidence="1">HTH cro/C1-type domain-containing protein</fullName>
    </recommendedName>
</protein>
<keyword evidence="3" id="KW-1185">Reference proteome</keyword>
<dbReference type="SUPFAM" id="SSF47413">
    <property type="entry name" value="lambda repressor-like DNA-binding domains"/>
    <property type="match status" value="1"/>
</dbReference>
<dbReference type="AlphaFoldDB" id="A0A2V4NVL9"/>
<dbReference type="GO" id="GO:0003677">
    <property type="term" value="F:DNA binding"/>
    <property type="evidence" value="ECO:0007669"/>
    <property type="project" value="InterPro"/>
</dbReference>
<organism evidence="2 3">
    <name type="scientific">Streptomyces tateyamensis</name>
    <dbReference type="NCBI Taxonomy" id="565073"/>
    <lineage>
        <taxon>Bacteria</taxon>
        <taxon>Bacillati</taxon>
        <taxon>Actinomycetota</taxon>
        <taxon>Actinomycetes</taxon>
        <taxon>Kitasatosporales</taxon>
        <taxon>Streptomycetaceae</taxon>
        <taxon>Streptomyces</taxon>
    </lineage>
</organism>
<dbReference type="Pfam" id="PF13560">
    <property type="entry name" value="HTH_31"/>
    <property type="match status" value="1"/>
</dbReference>
<dbReference type="InterPro" id="IPR043917">
    <property type="entry name" value="DUF5753"/>
</dbReference>
<dbReference type="Proteomes" id="UP000248039">
    <property type="component" value="Unassembled WGS sequence"/>
</dbReference>
<dbReference type="InterPro" id="IPR010982">
    <property type="entry name" value="Lambda_DNA-bd_dom_sf"/>
</dbReference>
<dbReference type="RefSeq" id="WP_110665064.1">
    <property type="nucleotide sequence ID" value="NZ_PYBW01000010.1"/>
</dbReference>
<gene>
    <name evidence="2" type="ORF">C7C46_02320</name>
</gene>
<dbReference type="PROSITE" id="PS50943">
    <property type="entry name" value="HTH_CROC1"/>
    <property type="match status" value="1"/>
</dbReference>
<comment type="caution">
    <text evidence="2">The sequence shown here is derived from an EMBL/GenBank/DDBJ whole genome shotgun (WGS) entry which is preliminary data.</text>
</comment>
<sequence length="274" mass="30875">MRRTKLDPSSSPLAAFGVQLRRSRESKRLTQVALGVLIKFSDSFISCVERATRNPTLDFAIACDEILETGGTLELMWWAINHTALLQGFPEFAALERKALEIRLFELGIIPGLLQTTEYARALVTAAVQRGSISKEQAEQRLEFHAARQQLLERSPLLHAVLDESCIRRPVGGPEVMSRQFDHLEEMAARPNVTLQVAPYSLGEHVPFTMVVELLALPDRSVVAYSEAQARGFLDRELTKVRSWERDYHQLQVEALSKTASLELIRKARKELSP</sequence>
<evidence type="ECO:0000313" key="2">
    <source>
        <dbReference type="EMBL" id="PYC87895.1"/>
    </source>
</evidence>
<dbReference type="Gene3D" id="1.10.260.40">
    <property type="entry name" value="lambda repressor-like DNA-binding domains"/>
    <property type="match status" value="1"/>
</dbReference>
<evidence type="ECO:0000313" key="3">
    <source>
        <dbReference type="Proteomes" id="UP000248039"/>
    </source>
</evidence>
<proteinExistence type="predicted"/>
<evidence type="ECO:0000259" key="1">
    <source>
        <dbReference type="PROSITE" id="PS50943"/>
    </source>
</evidence>
<dbReference type="OrthoDB" id="2897536at2"/>